<feature type="domain" description="RRM" evidence="3">
    <location>
        <begin position="357"/>
        <end position="432"/>
    </location>
</feature>
<keyword evidence="1" id="KW-0694">RNA-binding</keyword>
<dbReference type="Proteomes" id="UP000324800">
    <property type="component" value="Unassembled WGS sequence"/>
</dbReference>
<dbReference type="Pfam" id="PF13893">
    <property type="entry name" value="RRM_5"/>
    <property type="match status" value="2"/>
</dbReference>
<feature type="domain" description="RRM" evidence="3">
    <location>
        <begin position="444"/>
        <end position="516"/>
    </location>
</feature>
<organism evidence="4 5">
    <name type="scientific">Streblomastix strix</name>
    <dbReference type="NCBI Taxonomy" id="222440"/>
    <lineage>
        <taxon>Eukaryota</taxon>
        <taxon>Metamonada</taxon>
        <taxon>Preaxostyla</taxon>
        <taxon>Oxymonadida</taxon>
        <taxon>Streblomastigidae</taxon>
        <taxon>Streblomastix</taxon>
    </lineage>
</organism>
<feature type="domain" description="RRM" evidence="3">
    <location>
        <begin position="72"/>
        <end position="165"/>
    </location>
</feature>
<dbReference type="SMART" id="SM00360">
    <property type="entry name" value="RRM"/>
    <property type="match status" value="6"/>
</dbReference>
<dbReference type="CDD" id="cd00590">
    <property type="entry name" value="RRM_SF"/>
    <property type="match status" value="6"/>
</dbReference>
<dbReference type="PROSITE" id="PS50102">
    <property type="entry name" value="RRM"/>
    <property type="match status" value="6"/>
</dbReference>
<dbReference type="OrthoDB" id="439808at2759"/>
<feature type="region of interest" description="Disordered" evidence="2">
    <location>
        <begin position="45"/>
        <end position="69"/>
    </location>
</feature>
<dbReference type="GO" id="GO:0003723">
    <property type="term" value="F:RNA binding"/>
    <property type="evidence" value="ECO:0007669"/>
    <property type="project" value="UniProtKB-UniRule"/>
</dbReference>
<dbReference type="EMBL" id="SNRW01017161">
    <property type="protein sequence ID" value="KAA6368633.1"/>
    <property type="molecule type" value="Genomic_DNA"/>
</dbReference>
<dbReference type="Gene3D" id="3.30.70.330">
    <property type="match status" value="7"/>
</dbReference>
<evidence type="ECO:0000313" key="5">
    <source>
        <dbReference type="Proteomes" id="UP000324800"/>
    </source>
</evidence>
<evidence type="ECO:0000256" key="1">
    <source>
        <dbReference type="PROSITE-ProRule" id="PRU00176"/>
    </source>
</evidence>
<dbReference type="SUPFAM" id="SSF54928">
    <property type="entry name" value="RNA-binding domain, RBD"/>
    <property type="match status" value="4"/>
</dbReference>
<reference evidence="4 5" key="1">
    <citation type="submission" date="2019-03" db="EMBL/GenBank/DDBJ databases">
        <title>Single cell metagenomics reveals metabolic interactions within the superorganism composed of flagellate Streblomastix strix and complex community of Bacteroidetes bacteria on its surface.</title>
        <authorList>
            <person name="Treitli S.C."/>
            <person name="Kolisko M."/>
            <person name="Husnik F."/>
            <person name="Keeling P."/>
            <person name="Hampl V."/>
        </authorList>
    </citation>
    <scope>NUCLEOTIDE SEQUENCE [LARGE SCALE GENOMIC DNA]</scope>
    <source>
        <strain evidence="4">ST1C</strain>
    </source>
</reference>
<proteinExistence type="predicted"/>
<name>A0A5J4UET3_9EUKA</name>
<evidence type="ECO:0000259" key="3">
    <source>
        <dbReference type="PROSITE" id="PS50102"/>
    </source>
</evidence>
<dbReference type="InterPro" id="IPR050441">
    <property type="entry name" value="RBM"/>
</dbReference>
<feature type="domain" description="RRM" evidence="3">
    <location>
        <begin position="255"/>
        <end position="331"/>
    </location>
</feature>
<dbReference type="Pfam" id="PF00076">
    <property type="entry name" value="RRM_1"/>
    <property type="match status" value="3"/>
</dbReference>
<dbReference type="InterPro" id="IPR012677">
    <property type="entry name" value="Nucleotide-bd_a/b_plait_sf"/>
</dbReference>
<dbReference type="InterPro" id="IPR035979">
    <property type="entry name" value="RBD_domain_sf"/>
</dbReference>
<accession>A0A5J4UET3</accession>
<sequence>NEQTRQNEAHIQFYYEEDAQEAIQHLNGKMIQGQNIEIEFQSVTGRQSPPLQNNPRPPLPIPQQPTQEEDQKTLYITNLNSRTTQQDLELVFLGFNVARSRLIPGQTYTQPSSAEVHFLSDKDAHQALMHSKDLKIDNNMIEIRYKILPPPQFNRRQIQIKNLDPSTNKRTLELIFKPFSPIDINMNTPQPGQAQIKFTYDEDGEESLNLLNGRMIQGSRISIEFQQIPGNILQQSNPRPPFPITINPTEDKDSKSLIITNIDPVITKADIELIFMAFNIENFNIKPINPRFETRKGEAFFSNWEDAREALIHVDGQRVSGKEIRIKFNRKRQIQDENPNQIQQSGSTLRTLDIDKKSLFINFLNPATTNSTLTEAFRPFKVINCFIPTGQKGTKIHGFAYFSNETDAGNALQNLNGKKIDGNKVTIKYKQILPPASLPQFNRREIQIKNLDPSTNKRTLELIFKPFSPIDINMNTPQSGQAQIKFTYDEDGEEAKNLLNGKMIQGSRISIEFQQIPGNIPQQQNQRPPLHAPQNPTVEYDSKTLIITNLDPITSEADLSLVFLAFKVASCRIGNNLTGEVTFGAEEDAKQALIHVEGKRVDRNVLHVQYKKKGNSSIQ</sequence>
<dbReference type="PANTHER" id="PTHR48034">
    <property type="entry name" value="TRANSFORMER-2 SEX-DETERMINING PROTEIN-RELATED"/>
    <property type="match status" value="1"/>
</dbReference>
<feature type="domain" description="RRM" evidence="3">
    <location>
        <begin position="156"/>
        <end position="228"/>
    </location>
</feature>
<feature type="domain" description="RRM" evidence="3">
    <location>
        <begin position="543"/>
        <end position="613"/>
    </location>
</feature>
<dbReference type="InterPro" id="IPR000504">
    <property type="entry name" value="RRM_dom"/>
</dbReference>
<dbReference type="AlphaFoldDB" id="A0A5J4UET3"/>
<protein>
    <recommendedName>
        <fullName evidence="3">RRM domain-containing protein</fullName>
    </recommendedName>
</protein>
<gene>
    <name evidence="4" type="ORF">EZS28_035840</name>
</gene>
<evidence type="ECO:0000313" key="4">
    <source>
        <dbReference type="EMBL" id="KAA6368633.1"/>
    </source>
</evidence>
<comment type="caution">
    <text evidence="4">The sequence shown here is derived from an EMBL/GenBank/DDBJ whole genome shotgun (WGS) entry which is preliminary data.</text>
</comment>
<evidence type="ECO:0000256" key="2">
    <source>
        <dbReference type="SAM" id="MobiDB-lite"/>
    </source>
</evidence>
<feature type="non-terminal residue" evidence="4">
    <location>
        <position position="1"/>
    </location>
</feature>